<organism evidence="5 6">
    <name type="scientific">Prescottella agglutinans</name>
    <dbReference type="NCBI Taxonomy" id="1644129"/>
    <lineage>
        <taxon>Bacteria</taxon>
        <taxon>Bacillati</taxon>
        <taxon>Actinomycetota</taxon>
        <taxon>Actinomycetes</taxon>
        <taxon>Mycobacteriales</taxon>
        <taxon>Nocardiaceae</taxon>
        <taxon>Prescottella</taxon>
    </lineage>
</organism>
<evidence type="ECO:0000256" key="2">
    <source>
        <dbReference type="ARBA" id="ARBA00006411"/>
    </source>
</evidence>
<evidence type="ECO:0000256" key="4">
    <source>
        <dbReference type="ARBA" id="ARBA00023186"/>
    </source>
</evidence>
<comment type="caution">
    <text evidence="5">The sequence shown here is derived from an EMBL/GenBank/DDBJ whole genome shotgun (WGS) entry which is preliminary data.</text>
</comment>
<dbReference type="InterPro" id="IPR025734">
    <property type="entry name" value="EspG"/>
</dbReference>
<keyword evidence="6" id="KW-1185">Reference proteome</keyword>
<name>A0A3S3BFH6_9NOCA</name>
<sequence length="263" mass="28040">MLRRGTAGERAVSGASWRFTGLEFQVLWTRLGRDRLPYPMSFRPVADTEDDLDRQRQAAAASWSARMTELLDRHLAVLAGPDIRIEVFGLTGGANGSRIRMHAGIRGGSGTLAIQLSGPDADSGGDVLVHGVDPAQIPNAIAAALPVVPAGSRPAIRFRRSDLEPGTGPLLVSAGSTRLRDEARALLRRPRTGVGEITAFAGVAYDSRPTTDGLGLHWLDFDGDGRYCLRETTDVVVTPAPGTHLAAEIARLVAGVRARESAY</sequence>
<protein>
    <submittedName>
        <fullName evidence="5">ESX secretion-associated protein EspG</fullName>
    </submittedName>
</protein>
<comment type="similarity">
    <text evidence="2">Belongs to the EspG family.</text>
</comment>
<gene>
    <name evidence="5" type="ORF">EGT67_07845</name>
</gene>
<dbReference type="EMBL" id="RKLP01000003">
    <property type="protein sequence ID" value="RVW10121.1"/>
    <property type="molecule type" value="Genomic_DNA"/>
</dbReference>
<keyword evidence="3" id="KW-0963">Cytoplasm</keyword>
<evidence type="ECO:0000313" key="6">
    <source>
        <dbReference type="Proteomes" id="UP000286208"/>
    </source>
</evidence>
<keyword evidence="4" id="KW-0143">Chaperone</keyword>
<dbReference type="OrthoDB" id="4532341at2"/>
<comment type="subcellular location">
    <subcellularLocation>
        <location evidence="1">Cytoplasm</location>
    </subcellularLocation>
</comment>
<dbReference type="Proteomes" id="UP000286208">
    <property type="component" value="Unassembled WGS sequence"/>
</dbReference>
<evidence type="ECO:0000313" key="5">
    <source>
        <dbReference type="EMBL" id="RVW10121.1"/>
    </source>
</evidence>
<accession>A0A3S3BFH6</accession>
<evidence type="ECO:0000256" key="3">
    <source>
        <dbReference type="ARBA" id="ARBA00022490"/>
    </source>
</evidence>
<dbReference type="RefSeq" id="WP_127915506.1">
    <property type="nucleotide sequence ID" value="NZ_RKLP01000003.1"/>
</dbReference>
<evidence type="ECO:0000256" key="1">
    <source>
        <dbReference type="ARBA" id="ARBA00004496"/>
    </source>
</evidence>
<dbReference type="AlphaFoldDB" id="A0A3S3BFH6"/>
<proteinExistence type="inferred from homology"/>
<dbReference type="Pfam" id="PF14011">
    <property type="entry name" value="ESX-1_EspG"/>
    <property type="match status" value="1"/>
</dbReference>
<reference evidence="5 6" key="1">
    <citation type="submission" date="2018-11" db="EMBL/GenBank/DDBJ databases">
        <title>Rhodococcus spongicola sp. nov. and Rhodococcus xishaensis sp. nov. from marine sponges.</title>
        <authorList>
            <person name="Li L."/>
            <person name="Lin H.W."/>
        </authorList>
    </citation>
    <scope>NUCLEOTIDE SEQUENCE [LARGE SCALE GENOMIC DNA]</scope>
    <source>
        <strain evidence="5 6">CCTCC AB2014297</strain>
    </source>
</reference>